<dbReference type="Pfam" id="PF13622">
    <property type="entry name" value="4HBT_3"/>
    <property type="match status" value="1"/>
</dbReference>
<dbReference type="InterPro" id="IPR052389">
    <property type="entry name" value="Sec_Metab_Biosynth-Assoc"/>
</dbReference>
<sequence>MASNRERTLVHFSEATKVEKLDSHTYRVNLYDTFCIGAVPNGGYTASCMLAAASVHLSPRGQPDTLTAHFEYPGRTAAGPAIVVVEDVKLTGQLSALHLTLWQDGLLSQAPWVTPSVSRRVVLAYTNHTNLKDFAGITLPTGYEATAAAALPPLPDFEALKAKNSDDNWEEPKVPKSSEFVMRSLRNWRFYMPRGDPLTPGVLDMWIRTASGERVTQHALAYVVDSFPYNLHTFLAAPELRALLQPPRDREEARTREARAEVASADESRAGLWFPTVVMNLEAKMALPEEGVEWLAVRVTSRQIKDGKFDLDVLVRDEEGELVALSHHVAMILNIERNTKKRGSSTKAAL</sequence>
<keyword evidence="4" id="KW-1185">Reference proteome</keyword>
<dbReference type="InterPro" id="IPR029069">
    <property type="entry name" value="HotDog_dom_sf"/>
</dbReference>
<gene>
    <name evidence="3" type="ORF">DL764_005195</name>
</gene>
<feature type="domain" description="Acyl-CoA thioesterase-like N-terminal HotDog" evidence="1">
    <location>
        <begin position="33"/>
        <end position="111"/>
    </location>
</feature>
<dbReference type="OrthoDB" id="2532955at2759"/>
<dbReference type="Pfam" id="PF20789">
    <property type="entry name" value="4HBT_3C"/>
    <property type="match status" value="1"/>
</dbReference>
<dbReference type="PANTHER" id="PTHR38110:SF1">
    <property type="entry name" value="THIOESTERASE DOMAIN-CONTAINING PROTEIN"/>
    <property type="match status" value="1"/>
</dbReference>
<dbReference type="STRING" id="155417.A0A4Q4T9V2"/>
<dbReference type="PANTHER" id="PTHR38110">
    <property type="entry name" value="CHROMOSOME 23, WHOLE GENOME SHOTGUN SEQUENCE"/>
    <property type="match status" value="1"/>
</dbReference>
<proteinExistence type="predicted"/>
<protein>
    <recommendedName>
        <fullName evidence="5">Thioesterase family protein</fullName>
    </recommendedName>
</protein>
<dbReference type="Gene3D" id="2.40.160.210">
    <property type="entry name" value="Acyl-CoA thioesterase, double hotdog domain"/>
    <property type="match status" value="1"/>
</dbReference>
<dbReference type="AlphaFoldDB" id="A0A4Q4T9V2"/>
<name>A0A4Q4T9V2_9PEZI</name>
<dbReference type="InterPro" id="IPR049449">
    <property type="entry name" value="TesB_ACOT8-like_N"/>
</dbReference>
<evidence type="ECO:0000313" key="4">
    <source>
        <dbReference type="Proteomes" id="UP000293360"/>
    </source>
</evidence>
<accession>A0A4Q4T9V2</accession>
<reference evidence="3 4" key="1">
    <citation type="submission" date="2018-06" db="EMBL/GenBank/DDBJ databases">
        <title>Complete Genomes of Monosporascus.</title>
        <authorList>
            <person name="Robinson A.J."/>
            <person name="Natvig D.O."/>
        </authorList>
    </citation>
    <scope>NUCLEOTIDE SEQUENCE [LARGE SCALE GENOMIC DNA]</scope>
    <source>
        <strain evidence="3 4">CBS 110550</strain>
    </source>
</reference>
<dbReference type="InterPro" id="IPR049450">
    <property type="entry name" value="ACOT8-like_C"/>
</dbReference>
<dbReference type="EMBL" id="QJNU01000264">
    <property type="protein sequence ID" value="RYP03356.1"/>
    <property type="molecule type" value="Genomic_DNA"/>
</dbReference>
<feature type="domain" description="Acyl-CoA thioesterase-like C-terminal" evidence="2">
    <location>
        <begin position="171"/>
        <end position="332"/>
    </location>
</feature>
<evidence type="ECO:0000259" key="2">
    <source>
        <dbReference type="Pfam" id="PF20789"/>
    </source>
</evidence>
<dbReference type="SUPFAM" id="SSF54637">
    <property type="entry name" value="Thioesterase/thiol ester dehydrase-isomerase"/>
    <property type="match status" value="2"/>
</dbReference>
<evidence type="ECO:0000259" key="1">
    <source>
        <dbReference type="Pfam" id="PF13622"/>
    </source>
</evidence>
<dbReference type="InterPro" id="IPR042171">
    <property type="entry name" value="Acyl-CoA_hotdog"/>
</dbReference>
<dbReference type="Proteomes" id="UP000293360">
    <property type="component" value="Unassembled WGS sequence"/>
</dbReference>
<comment type="caution">
    <text evidence="3">The sequence shown here is derived from an EMBL/GenBank/DDBJ whole genome shotgun (WGS) entry which is preliminary data.</text>
</comment>
<evidence type="ECO:0008006" key="5">
    <source>
        <dbReference type="Google" id="ProtNLM"/>
    </source>
</evidence>
<evidence type="ECO:0000313" key="3">
    <source>
        <dbReference type="EMBL" id="RYP03356.1"/>
    </source>
</evidence>
<organism evidence="3 4">
    <name type="scientific">Monosporascus ibericus</name>
    <dbReference type="NCBI Taxonomy" id="155417"/>
    <lineage>
        <taxon>Eukaryota</taxon>
        <taxon>Fungi</taxon>
        <taxon>Dikarya</taxon>
        <taxon>Ascomycota</taxon>
        <taxon>Pezizomycotina</taxon>
        <taxon>Sordariomycetes</taxon>
        <taxon>Xylariomycetidae</taxon>
        <taxon>Xylariales</taxon>
        <taxon>Xylariales incertae sedis</taxon>
        <taxon>Monosporascus</taxon>
    </lineage>
</organism>